<accession>A0A1F7J1X1</accession>
<feature type="transmembrane region" description="Helical" evidence="7">
    <location>
        <begin position="230"/>
        <end position="251"/>
    </location>
</feature>
<keyword evidence="5 7" id="KW-1133">Transmembrane helix</keyword>
<evidence type="ECO:0000256" key="2">
    <source>
        <dbReference type="ARBA" id="ARBA00022676"/>
    </source>
</evidence>
<dbReference type="Pfam" id="PF00535">
    <property type="entry name" value="Glycos_transf_2"/>
    <property type="match status" value="1"/>
</dbReference>
<comment type="subcellular location">
    <subcellularLocation>
        <location evidence="1">Membrane</location>
        <topology evidence="1">Multi-pass membrane protein</topology>
    </subcellularLocation>
</comment>
<feature type="transmembrane region" description="Helical" evidence="7">
    <location>
        <begin position="263"/>
        <end position="290"/>
    </location>
</feature>
<keyword evidence="2" id="KW-0328">Glycosyltransferase</keyword>
<dbReference type="EMBL" id="MGAQ01000029">
    <property type="protein sequence ID" value="OGK49609.1"/>
    <property type="molecule type" value="Genomic_DNA"/>
</dbReference>
<dbReference type="InterPro" id="IPR029044">
    <property type="entry name" value="Nucleotide-diphossugar_trans"/>
</dbReference>
<feature type="domain" description="Glycosyltransferase 2-like" evidence="8">
    <location>
        <begin position="8"/>
        <end position="168"/>
    </location>
</feature>
<sequence>MQNNFLVSVVIPVFNEEKNILPLGKLLLSALKDHPYEIIFVDDGSTDNTASEVKKIAKKNTSVKLVSFYRNFGHQMALSAGYQIAQGDCVISLDADLQDPPDVISSMIKKWQNGALVVYAKRKEREVDGAFKKTTARFFYKLMNFLSDTPIPEDVGDYRLMDRKVVDDLNHLPEQSLFLRGLVAWGGYPSDFVYFERQKRHAGDTHYTFSKMLNFALEGITSFSIKPLRLATYLGFITAVIGFLGIIYAVLGKIFLPAYWVTGWAAIFVGIMFLGGVQLITIGIIGEYIAKIYKEVQKRPRYLIKEKVNV</sequence>
<dbReference type="SUPFAM" id="SSF53448">
    <property type="entry name" value="Nucleotide-diphospho-sugar transferases"/>
    <property type="match status" value="1"/>
</dbReference>
<evidence type="ECO:0000313" key="10">
    <source>
        <dbReference type="Proteomes" id="UP000178558"/>
    </source>
</evidence>
<evidence type="ECO:0000259" key="8">
    <source>
        <dbReference type="Pfam" id="PF00535"/>
    </source>
</evidence>
<evidence type="ECO:0000256" key="7">
    <source>
        <dbReference type="SAM" id="Phobius"/>
    </source>
</evidence>
<name>A0A1F7J1X1_9BACT</name>
<evidence type="ECO:0000256" key="6">
    <source>
        <dbReference type="ARBA" id="ARBA00023136"/>
    </source>
</evidence>
<dbReference type="CDD" id="cd04187">
    <property type="entry name" value="DPM1_like_bac"/>
    <property type="match status" value="1"/>
</dbReference>
<dbReference type="PANTHER" id="PTHR48090">
    <property type="entry name" value="UNDECAPRENYL-PHOSPHATE 4-DEOXY-4-FORMAMIDO-L-ARABINOSE TRANSFERASE-RELATED"/>
    <property type="match status" value="1"/>
</dbReference>
<evidence type="ECO:0000313" key="9">
    <source>
        <dbReference type="EMBL" id="OGK49609.1"/>
    </source>
</evidence>
<evidence type="ECO:0000256" key="4">
    <source>
        <dbReference type="ARBA" id="ARBA00022692"/>
    </source>
</evidence>
<dbReference type="GO" id="GO:0016757">
    <property type="term" value="F:glycosyltransferase activity"/>
    <property type="evidence" value="ECO:0007669"/>
    <property type="project" value="UniProtKB-KW"/>
</dbReference>
<reference evidence="9 10" key="1">
    <citation type="journal article" date="2016" name="Nat. Commun.">
        <title>Thousands of microbial genomes shed light on interconnected biogeochemical processes in an aquifer system.</title>
        <authorList>
            <person name="Anantharaman K."/>
            <person name="Brown C.T."/>
            <person name="Hug L.A."/>
            <person name="Sharon I."/>
            <person name="Castelle C.J."/>
            <person name="Probst A.J."/>
            <person name="Thomas B.C."/>
            <person name="Singh A."/>
            <person name="Wilkins M.J."/>
            <person name="Karaoz U."/>
            <person name="Brodie E.L."/>
            <person name="Williams K.H."/>
            <person name="Hubbard S.S."/>
            <person name="Banfield J.F."/>
        </authorList>
    </citation>
    <scope>NUCLEOTIDE SEQUENCE [LARGE SCALE GENOMIC DNA]</scope>
</reference>
<dbReference type="Proteomes" id="UP000178558">
    <property type="component" value="Unassembled WGS sequence"/>
</dbReference>
<evidence type="ECO:0000256" key="5">
    <source>
        <dbReference type="ARBA" id="ARBA00022989"/>
    </source>
</evidence>
<evidence type="ECO:0000256" key="1">
    <source>
        <dbReference type="ARBA" id="ARBA00004141"/>
    </source>
</evidence>
<dbReference type="InterPro" id="IPR050256">
    <property type="entry name" value="Glycosyltransferase_2"/>
</dbReference>
<proteinExistence type="predicted"/>
<comment type="caution">
    <text evidence="9">The sequence shown here is derived from an EMBL/GenBank/DDBJ whole genome shotgun (WGS) entry which is preliminary data.</text>
</comment>
<protein>
    <recommendedName>
        <fullName evidence="8">Glycosyltransferase 2-like domain-containing protein</fullName>
    </recommendedName>
</protein>
<evidence type="ECO:0000256" key="3">
    <source>
        <dbReference type="ARBA" id="ARBA00022679"/>
    </source>
</evidence>
<dbReference type="InterPro" id="IPR001173">
    <property type="entry name" value="Glyco_trans_2-like"/>
</dbReference>
<dbReference type="Gene3D" id="3.90.550.10">
    <property type="entry name" value="Spore Coat Polysaccharide Biosynthesis Protein SpsA, Chain A"/>
    <property type="match status" value="1"/>
</dbReference>
<gene>
    <name evidence="9" type="ORF">A3B50_04110</name>
</gene>
<keyword evidence="3" id="KW-0808">Transferase</keyword>
<dbReference type="GO" id="GO:0005886">
    <property type="term" value="C:plasma membrane"/>
    <property type="evidence" value="ECO:0007669"/>
    <property type="project" value="TreeGrafter"/>
</dbReference>
<keyword evidence="6 7" id="KW-0472">Membrane</keyword>
<organism evidence="9 10">
    <name type="scientific">Candidatus Roizmanbacteria bacterium RIFCSPLOWO2_01_FULL_40_42</name>
    <dbReference type="NCBI Taxonomy" id="1802066"/>
    <lineage>
        <taxon>Bacteria</taxon>
        <taxon>Candidatus Roizmaniibacteriota</taxon>
    </lineage>
</organism>
<keyword evidence="4 7" id="KW-0812">Transmembrane</keyword>
<dbReference type="PANTHER" id="PTHR48090:SF1">
    <property type="entry name" value="PROPHAGE BACTOPRENOL GLUCOSYL TRANSFERASE HOMOLOG"/>
    <property type="match status" value="1"/>
</dbReference>
<dbReference type="AlphaFoldDB" id="A0A1F7J1X1"/>